<evidence type="ECO:0000256" key="4">
    <source>
        <dbReference type="ARBA" id="ARBA00041448"/>
    </source>
</evidence>
<dbReference type="GO" id="GO:0015631">
    <property type="term" value="F:tubulin binding"/>
    <property type="evidence" value="ECO:0007669"/>
    <property type="project" value="TreeGrafter"/>
</dbReference>
<evidence type="ECO:0000256" key="1">
    <source>
        <dbReference type="ARBA" id="ARBA00022598"/>
    </source>
</evidence>
<dbReference type="PROSITE" id="PS01186">
    <property type="entry name" value="EGF_2"/>
    <property type="match status" value="1"/>
</dbReference>
<dbReference type="PROSITE" id="PS00022">
    <property type="entry name" value="EGF_1"/>
    <property type="match status" value="1"/>
</dbReference>
<dbReference type="PANTHER" id="PTHR12241:SF145">
    <property type="entry name" value="TUBULIN POLYGLUTAMYLASE TTLL5"/>
    <property type="match status" value="1"/>
</dbReference>
<evidence type="ECO:0000259" key="6">
    <source>
        <dbReference type="PROSITE" id="PS00022"/>
    </source>
</evidence>
<evidence type="ECO:0000259" key="7">
    <source>
        <dbReference type="PROSITE" id="PS01186"/>
    </source>
</evidence>
<comment type="catalytic activity">
    <reaction evidence="5">
        <text>L-glutamyl-[protein] + L-glutamate + ATP = gamma-L-glutamyl-L-glutamyl-[protein] + ADP + phosphate + H(+)</text>
        <dbReference type="Rhea" id="RHEA:60144"/>
        <dbReference type="Rhea" id="RHEA-COMP:10208"/>
        <dbReference type="Rhea" id="RHEA-COMP:15517"/>
        <dbReference type="ChEBI" id="CHEBI:15378"/>
        <dbReference type="ChEBI" id="CHEBI:29973"/>
        <dbReference type="ChEBI" id="CHEBI:29985"/>
        <dbReference type="ChEBI" id="CHEBI:30616"/>
        <dbReference type="ChEBI" id="CHEBI:43474"/>
        <dbReference type="ChEBI" id="CHEBI:143622"/>
        <dbReference type="ChEBI" id="CHEBI:456216"/>
    </reaction>
    <physiologicalReaction direction="left-to-right" evidence="5">
        <dbReference type="Rhea" id="RHEA:60145"/>
    </physiologicalReaction>
</comment>
<organism evidence="8 9">
    <name type="scientific">Aphanomyces invadans</name>
    <dbReference type="NCBI Taxonomy" id="157072"/>
    <lineage>
        <taxon>Eukaryota</taxon>
        <taxon>Sar</taxon>
        <taxon>Stramenopiles</taxon>
        <taxon>Oomycota</taxon>
        <taxon>Saprolegniomycetes</taxon>
        <taxon>Saprolegniales</taxon>
        <taxon>Verrucalvaceae</taxon>
        <taxon>Aphanomyces</taxon>
    </lineage>
</organism>
<accession>A0A3R6Z655</accession>
<name>A0A3R6Z655_9STRA</name>
<keyword evidence="2" id="KW-0547">Nucleotide-binding</keyword>
<dbReference type="PANTHER" id="PTHR12241">
    <property type="entry name" value="TUBULIN POLYGLUTAMYLASE"/>
    <property type="match status" value="1"/>
</dbReference>
<dbReference type="Pfam" id="PF03133">
    <property type="entry name" value="TTL"/>
    <property type="match status" value="1"/>
</dbReference>
<dbReference type="VEuPathDB" id="FungiDB:H310_01028"/>
<comment type="caution">
    <text evidence="8">The sequence shown here is derived from an EMBL/GenBank/DDBJ whole genome shotgun (WGS) entry which is preliminary data.</text>
</comment>
<dbReference type="Pfam" id="PF23106">
    <property type="entry name" value="EGF_Teneurin"/>
    <property type="match status" value="1"/>
</dbReference>
<dbReference type="InterPro" id="IPR000742">
    <property type="entry name" value="EGF"/>
</dbReference>
<sequence length="447" mass="50319">MLLQKHHGPYDFGFMPPEFYLPRHKDAFVKAFDAMRTIARFSDRLKVDAYYKRRWLVTKTPTDQAPSKSFNILIDLRQLEAQQDQQLRVVHVVEPMLFSGHKAHVGVFVVVTSLDPLRIYIFHNVLLRISRLKYPTVLETSSPRASFQVSDRAADWLPPWEVDDLRDHYKELPSSQSEGTSHLKVLLQQLDHAGVDVAKFQKDMHGNVVKIIASCRSHWIKQARQANLPPQNFFHLFRFDMEIEDTGKPWVVGVNAHPSLEPHEFGSGSTEGFFASLANDMVRLLGVQAPRDKTPEQLVVQAKFIDGGLSAADHAFYAYLMSFGVDDATTDINHDTAKWDPSVLCVNRAQCSHRGNCINGRCHCDAGYEGNTCYIPLDPASMNLPSRSIRHQAVNTADVEASNRVDGGVISPIEWAVIVVGLALACYGGYRAALHVVKTQEMEEKDN</sequence>
<dbReference type="Gene3D" id="2.10.25.10">
    <property type="entry name" value="Laminin"/>
    <property type="match status" value="1"/>
</dbReference>
<dbReference type="InterPro" id="IPR004344">
    <property type="entry name" value="TTL/TTLL_fam"/>
</dbReference>
<feature type="domain" description="EGF-like" evidence="6 7">
    <location>
        <begin position="362"/>
        <end position="373"/>
    </location>
</feature>
<gene>
    <name evidence="8" type="ORF">DYB32_000268</name>
</gene>
<dbReference type="EMBL" id="QUSY01000006">
    <property type="protein sequence ID" value="RHY35210.1"/>
    <property type="molecule type" value="Genomic_DNA"/>
</dbReference>
<dbReference type="GO" id="GO:0070740">
    <property type="term" value="F:tubulin-glutamic acid ligase activity"/>
    <property type="evidence" value="ECO:0007669"/>
    <property type="project" value="TreeGrafter"/>
</dbReference>
<keyword evidence="1" id="KW-0436">Ligase</keyword>
<dbReference type="GO" id="GO:0005524">
    <property type="term" value="F:ATP binding"/>
    <property type="evidence" value="ECO:0007669"/>
    <property type="project" value="UniProtKB-KW"/>
</dbReference>
<evidence type="ECO:0000256" key="2">
    <source>
        <dbReference type="ARBA" id="ARBA00022741"/>
    </source>
</evidence>
<proteinExistence type="predicted"/>
<dbReference type="AlphaFoldDB" id="A0A3R6Z655"/>
<keyword evidence="3" id="KW-0067">ATP-binding</keyword>
<reference evidence="8 9" key="1">
    <citation type="submission" date="2018-08" db="EMBL/GenBank/DDBJ databases">
        <title>Aphanomyces genome sequencing and annotation.</title>
        <authorList>
            <person name="Minardi D."/>
            <person name="Oidtmann B."/>
            <person name="Van Der Giezen M."/>
            <person name="Studholme D.J."/>
        </authorList>
    </citation>
    <scope>NUCLEOTIDE SEQUENCE [LARGE SCALE GENOMIC DNA]</scope>
    <source>
        <strain evidence="8 9">NJM0002</strain>
    </source>
</reference>
<protein>
    <recommendedName>
        <fullName evidence="4">Tubulin--tyrosine ligase-like protein 5</fullName>
    </recommendedName>
</protein>
<keyword evidence="9" id="KW-1185">Reference proteome</keyword>
<dbReference type="GO" id="GO:0000226">
    <property type="term" value="P:microtubule cytoskeleton organization"/>
    <property type="evidence" value="ECO:0007669"/>
    <property type="project" value="TreeGrafter"/>
</dbReference>
<evidence type="ECO:0000256" key="3">
    <source>
        <dbReference type="ARBA" id="ARBA00022840"/>
    </source>
</evidence>
<evidence type="ECO:0000256" key="5">
    <source>
        <dbReference type="ARBA" id="ARBA00049274"/>
    </source>
</evidence>
<evidence type="ECO:0000313" key="9">
    <source>
        <dbReference type="Proteomes" id="UP000285060"/>
    </source>
</evidence>
<dbReference type="Proteomes" id="UP000285060">
    <property type="component" value="Unassembled WGS sequence"/>
</dbReference>
<evidence type="ECO:0000313" key="8">
    <source>
        <dbReference type="EMBL" id="RHY35210.1"/>
    </source>
</evidence>
<dbReference type="CDD" id="cd00053">
    <property type="entry name" value="EGF"/>
    <property type="match status" value="1"/>
</dbReference>
<dbReference type="GO" id="GO:0036064">
    <property type="term" value="C:ciliary basal body"/>
    <property type="evidence" value="ECO:0007669"/>
    <property type="project" value="TreeGrafter"/>
</dbReference>
<dbReference type="Gene3D" id="3.30.470.20">
    <property type="entry name" value="ATP-grasp fold, B domain"/>
    <property type="match status" value="1"/>
</dbReference>
<dbReference type="PROSITE" id="PS51221">
    <property type="entry name" value="TTL"/>
    <property type="match status" value="1"/>
</dbReference>